<dbReference type="Gene3D" id="3.30.70.100">
    <property type="match status" value="1"/>
</dbReference>
<dbReference type="CDD" id="cd00371">
    <property type="entry name" value="HMA"/>
    <property type="match status" value="1"/>
</dbReference>
<comment type="caution">
    <text evidence="12">The sequence shown here is derived from an EMBL/GenBank/DDBJ whole genome shotgun (WGS) entry which is preliminary data.</text>
</comment>
<dbReference type="Gene3D" id="3.40.50.1000">
    <property type="entry name" value="HAD superfamily/HAD-like"/>
    <property type="match status" value="1"/>
</dbReference>
<keyword evidence="8 10" id="KW-1133">Transmembrane helix</keyword>
<dbReference type="FunFam" id="2.70.150.10:FF:000002">
    <property type="entry name" value="Copper-transporting ATPase 1, putative"/>
    <property type="match status" value="1"/>
</dbReference>
<dbReference type="SFLD" id="SFLDG00002">
    <property type="entry name" value="C1.7:_P-type_atpase_like"/>
    <property type="match status" value="1"/>
</dbReference>
<dbReference type="AlphaFoldDB" id="A0A9D1HUS8"/>
<keyword evidence="4 10" id="KW-0479">Metal-binding</keyword>
<dbReference type="InterPro" id="IPR006121">
    <property type="entry name" value="HMA_dom"/>
</dbReference>
<dbReference type="SFLD" id="SFLDF00027">
    <property type="entry name" value="p-type_atpase"/>
    <property type="match status" value="1"/>
</dbReference>
<dbReference type="PROSITE" id="PS00154">
    <property type="entry name" value="ATPASE_E1_E2"/>
    <property type="match status" value="1"/>
</dbReference>
<dbReference type="InterPro" id="IPR017969">
    <property type="entry name" value="Heavy-metal-associated_CS"/>
</dbReference>
<dbReference type="InterPro" id="IPR023298">
    <property type="entry name" value="ATPase_P-typ_TM_dom_sf"/>
</dbReference>
<dbReference type="SFLD" id="SFLDS00003">
    <property type="entry name" value="Haloacid_Dehalogenase"/>
    <property type="match status" value="1"/>
</dbReference>
<evidence type="ECO:0000256" key="4">
    <source>
        <dbReference type="ARBA" id="ARBA00022723"/>
    </source>
</evidence>
<dbReference type="PANTHER" id="PTHR43520:SF8">
    <property type="entry name" value="P-TYPE CU(+) TRANSPORTER"/>
    <property type="match status" value="1"/>
</dbReference>
<evidence type="ECO:0000256" key="8">
    <source>
        <dbReference type="ARBA" id="ARBA00022989"/>
    </source>
</evidence>
<dbReference type="InterPro" id="IPR008250">
    <property type="entry name" value="ATPase_P-typ_transduc_dom_A_sf"/>
</dbReference>
<dbReference type="PROSITE" id="PS01047">
    <property type="entry name" value="HMA_1"/>
    <property type="match status" value="1"/>
</dbReference>
<proteinExistence type="inferred from homology"/>
<dbReference type="InterPro" id="IPR027256">
    <property type="entry name" value="P-typ_ATPase_IB"/>
</dbReference>
<feature type="transmembrane region" description="Helical" evidence="10">
    <location>
        <begin position="189"/>
        <end position="207"/>
    </location>
</feature>
<dbReference type="Pfam" id="PF00122">
    <property type="entry name" value="E1-E2_ATPase"/>
    <property type="match status" value="1"/>
</dbReference>
<dbReference type="InterPro" id="IPR023299">
    <property type="entry name" value="ATPase_P-typ_cyto_dom_N"/>
</dbReference>
<keyword evidence="5 10" id="KW-0547">Nucleotide-binding</keyword>
<sequence>MKKIILGIDGMSCSACSNGLEKYLNRQEGIESAVVNLVMSTASICYDETRLDQKKIELFIKEAGFRSTGIYHVNAEKETHRKEKVMFFLFGFLALIILYLSMGTMFGLPALEFLHMHHNPKLYSSTLCILSFLFLIYGFDIIKSGWNNLIHRTPNMDTLVMIGVISSFLYSVYHMGLIFYGEPIYVEHLYFESTAIVIFFIKLGRYIDAVNKNKTKEAIQKLVQITPTSAVIKRETKEEKVTIDEVQPGDIVICKAGEKIAVDGTIVKGSAHIDESLITGESKPVPKSKDEKVIAGSINYDGYLEYRAEKIGKDSTISEIVRLVMEATNTKMPIAKLADRVSGYFVPVVILLAVITFIAYSILGYSMDEAVNTFVTILVVACPCALGLATPLAIVVSEGLCASHGILVKHSEILELSSKVDTIVFDKTGTLTYGRLRIAHFVNHSNIDDKTLLLWISSLELQSTHPIRGAFELYMKQNDLKPLDVAEFKNISGEGISGTVNGKKMMLGNESLLQHYHLEHSFQKDVDQFSNEGNSIIFVVLEDSVVGLIGVNDVVREEAKDVIAQLHEKKIHTVLLTGDHKNVADKIGRKLKVETVVANVLPKEKLNYIDTLKKEGHIVMMCGDGINDSPALAHADIGLSMSGSTDIATDAADVILMKEDLNDILRLLDIGKHTIRNIKQNLFWAFFYNVLMIPIAMGLFRDFGITLHPMLAGFAMMFSSFTVILNALRLKMIR</sequence>
<evidence type="ECO:0000256" key="5">
    <source>
        <dbReference type="ARBA" id="ARBA00022741"/>
    </source>
</evidence>
<comment type="subcellular location">
    <subcellularLocation>
        <location evidence="1">Cell membrane</location>
        <topology evidence="1">Multi-pass membrane protein</topology>
    </subcellularLocation>
</comment>
<dbReference type="SUPFAM" id="SSF55008">
    <property type="entry name" value="HMA, heavy metal-associated domain"/>
    <property type="match status" value="1"/>
</dbReference>
<dbReference type="GO" id="GO:0005524">
    <property type="term" value="F:ATP binding"/>
    <property type="evidence" value="ECO:0007669"/>
    <property type="project" value="UniProtKB-UniRule"/>
</dbReference>
<feature type="transmembrane region" description="Helical" evidence="10">
    <location>
        <begin position="122"/>
        <end position="139"/>
    </location>
</feature>
<keyword evidence="3 10" id="KW-0812">Transmembrane</keyword>
<dbReference type="CDD" id="cd02094">
    <property type="entry name" value="P-type_ATPase_Cu-like"/>
    <property type="match status" value="1"/>
</dbReference>
<dbReference type="GO" id="GO:0005507">
    <property type="term" value="F:copper ion binding"/>
    <property type="evidence" value="ECO:0007669"/>
    <property type="project" value="TreeGrafter"/>
</dbReference>
<dbReference type="InterPro" id="IPR001757">
    <property type="entry name" value="P_typ_ATPase"/>
</dbReference>
<feature type="transmembrane region" description="Helical" evidence="10">
    <location>
        <begin position="159"/>
        <end position="177"/>
    </location>
</feature>
<dbReference type="NCBIfam" id="TIGR01511">
    <property type="entry name" value="ATPase-IB1_Cu"/>
    <property type="match status" value="1"/>
</dbReference>
<dbReference type="Proteomes" id="UP000824087">
    <property type="component" value="Unassembled WGS sequence"/>
</dbReference>
<feature type="transmembrane region" description="Helical" evidence="10">
    <location>
        <begin position="706"/>
        <end position="728"/>
    </location>
</feature>
<feature type="transmembrane region" description="Helical" evidence="10">
    <location>
        <begin position="341"/>
        <end position="362"/>
    </location>
</feature>
<dbReference type="GO" id="GO:0005886">
    <property type="term" value="C:plasma membrane"/>
    <property type="evidence" value="ECO:0007669"/>
    <property type="project" value="UniProtKB-SubCell"/>
</dbReference>
<dbReference type="PANTHER" id="PTHR43520">
    <property type="entry name" value="ATP7, ISOFORM B"/>
    <property type="match status" value="1"/>
</dbReference>
<keyword evidence="9 10" id="KW-0472">Membrane</keyword>
<dbReference type="InterPro" id="IPR018303">
    <property type="entry name" value="ATPase_P-typ_P_site"/>
</dbReference>
<dbReference type="PRINTS" id="PR00943">
    <property type="entry name" value="CUATPASE"/>
</dbReference>
<keyword evidence="7" id="KW-1278">Translocase</keyword>
<dbReference type="InterPro" id="IPR023214">
    <property type="entry name" value="HAD_sf"/>
</dbReference>
<evidence type="ECO:0000256" key="1">
    <source>
        <dbReference type="ARBA" id="ARBA00004651"/>
    </source>
</evidence>
<evidence type="ECO:0000256" key="3">
    <source>
        <dbReference type="ARBA" id="ARBA00022692"/>
    </source>
</evidence>
<dbReference type="InterPro" id="IPR044492">
    <property type="entry name" value="P_typ_ATPase_HD_dom"/>
</dbReference>
<dbReference type="EMBL" id="DVML01000012">
    <property type="protein sequence ID" value="HIU22422.1"/>
    <property type="molecule type" value="Genomic_DNA"/>
</dbReference>
<dbReference type="GO" id="GO:0055070">
    <property type="term" value="P:copper ion homeostasis"/>
    <property type="evidence" value="ECO:0007669"/>
    <property type="project" value="TreeGrafter"/>
</dbReference>
<keyword evidence="10" id="KW-1003">Cell membrane</keyword>
<dbReference type="SUPFAM" id="SSF81653">
    <property type="entry name" value="Calcium ATPase, transduction domain A"/>
    <property type="match status" value="1"/>
</dbReference>
<feature type="transmembrane region" description="Helical" evidence="10">
    <location>
        <begin position="85"/>
        <end position="102"/>
    </location>
</feature>
<evidence type="ECO:0000256" key="2">
    <source>
        <dbReference type="ARBA" id="ARBA00006024"/>
    </source>
</evidence>
<evidence type="ECO:0000256" key="9">
    <source>
        <dbReference type="ARBA" id="ARBA00023136"/>
    </source>
</evidence>
<dbReference type="Gene3D" id="2.70.150.10">
    <property type="entry name" value="Calcium-transporting ATPase, cytoplasmic transduction domain A"/>
    <property type="match status" value="1"/>
</dbReference>
<dbReference type="NCBIfam" id="TIGR01494">
    <property type="entry name" value="ATPase_P-type"/>
    <property type="match status" value="1"/>
</dbReference>
<evidence type="ECO:0000256" key="6">
    <source>
        <dbReference type="ARBA" id="ARBA00022840"/>
    </source>
</evidence>
<dbReference type="PRINTS" id="PR00119">
    <property type="entry name" value="CATATPASE"/>
</dbReference>
<evidence type="ECO:0000313" key="13">
    <source>
        <dbReference type="Proteomes" id="UP000824087"/>
    </source>
</evidence>
<dbReference type="PROSITE" id="PS01229">
    <property type="entry name" value="COF_2"/>
    <property type="match status" value="1"/>
</dbReference>
<name>A0A9D1HUS8_9BACT</name>
<reference evidence="12" key="1">
    <citation type="submission" date="2020-10" db="EMBL/GenBank/DDBJ databases">
        <authorList>
            <person name="Gilroy R."/>
        </authorList>
    </citation>
    <scope>NUCLEOTIDE SEQUENCE</scope>
    <source>
        <strain evidence="12">CHK197-8231</strain>
    </source>
</reference>
<protein>
    <submittedName>
        <fullName evidence="12">Copper-translocating P-type ATPase</fullName>
    </submittedName>
</protein>
<dbReference type="SUPFAM" id="SSF81665">
    <property type="entry name" value="Calcium ATPase, transmembrane domain M"/>
    <property type="match status" value="1"/>
</dbReference>
<evidence type="ECO:0000256" key="10">
    <source>
        <dbReference type="RuleBase" id="RU362081"/>
    </source>
</evidence>
<comment type="similarity">
    <text evidence="2 10">Belongs to the cation transport ATPase (P-type) (TC 3.A.3) family. Type IB subfamily.</text>
</comment>
<dbReference type="GO" id="GO:0016887">
    <property type="term" value="F:ATP hydrolysis activity"/>
    <property type="evidence" value="ECO:0007669"/>
    <property type="project" value="InterPro"/>
</dbReference>
<evidence type="ECO:0000259" key="11">
    <source>
        <dbReference type="PROSITE" id="PS50846"/>
    </source>
</evidence>
<keyword evidence="6 10" id="KW-0067">ATP-binding</keyword>
<dbReference type="InterPro" id="IPR059000">
    <property type="entry name" value="ATPase_P-type_domA"/>
</dbReference>
<evidence type="ECO:0000313" key="12">
    <source>
        <dbReference type="EMBL" id="HIU22422.1"/>
    </source>
</evidence>
<dbReference type="InterPro" id="IPR036412">
    <property type="entry name" value="HAD-like_sf"/>
</dbReference>
<evidence type="ECO:0000256" key="7">
    <source>
        <dbReference type="ARBA" id="ARBA00022967"/>
    </source>
</evidence>
<reference evidence="12" key="2">
    <citation type="journal article" date="2021" name="PeerJ">
        <title>Extensive microbial diversity within the chicken gut microbiome revealed by metagenomics and culture.</title>
        <authorList>
            <person name="Gilroy R."/>
            <person name="Ravi A."/>
            <person name="Getino M."/>
            <person name="Pursley I."/>
            <person name="Horton D.L."/>
            <person name="Alikhan N.F."/>
            <person name="Baker D."/>
            <person name="Gharbi K."/>
            <person name="Hall N."/>
            <person name="Watson M."/>
            <person name="Adriaenssens E.M."/>
            <person name="Foster-Nyarko E."/>
            <person name="Jarju S."/>
            <person name="Secka A."/>
            <person name="Antonio M."/>
            <person name="Oren A."/>
            <person name="Chaudhuri R.R."/>
            <person name="La Ragione R."/>
            <person name="Hildebrand F."/>
            <person name="Pallen M.J."/>
        </authorList>
    </citation>
    <scope>NUCLEOTIDE SEQUENCE</scope>
    <source>
        <strain evidence="12">CHK197-8231</strain>
    </source>
</reference>
<dbReference type="Pfam" id="PF00702">
    <property type="entry name" value="Hydrolase"/>
    <property type="match status" value="1"/>
</dbReference>
<dbReference type="Gene3D" id="3.40.1110.10">
    <property type="entry name" value="Calcium-transporting ATPase, cytoplasmic domain N"/>
    <property type="match status" value="1"/>
</dbReference>
<feature type="transmembrane region" description="Helical" evidence="10">
    <location>
        <begin position="374"/>
        <end position="396"/>
    </location>
</feature>
<dbReference type="InterPro" id="IPR036163">
    <property type="entry name" value="HMA_dom_sf"/>
</dbReference>
<dbReference type="NCBIfam" id="TIGR01525">
    <property type="entry name" value="ATPase-IB_hvy"/>
    <property type="match status" value="1"/>
</dbReference>
<dbReference type="PROSITE" id="PS50846">
    <property type="entry name" value="HMA_2"/>
    <property type="match status" value="1"/>
</dbReference>
<accession>A0A9D1HUS8</accession>
<feature type="domain" description="HMA" evidence="11">
    <location>
        <begin position="2"/>
        <end position="68"/>
    </location>
</feature>
<feature type="transmembrane region" description="Helical" evidence="10">
    <location>
        <begin position="682"/>
        <end position="700"/>
    </location>
</feature>
<dbReference type="SUPFAM" id="SSF56784">
    <property type="entry name" value="HAD-like"/>
    <property type="match status" value="1"/>
</dbReference>
<organism evidence="12 13">
    <name type="scientific">Candidatus Fimihabitans intestinipullorum</name>
    <dbReference type="NCBI Taxonomy" id="2840820"/>
    <lineage>
        <taxon>Bacteria</taxon>
        <taxon>Bacillati</taxon>
        <taxon>Mycoplasmatota</taxon>
        <taxon>Mycoplasmatota incertae sedis</taxon>
        <taxon>Candidatus Fimihabitans</taxon>
    </lineage>
</organism>
<gene>
    <name evidence="12" type="ORF">IAD49_02440</name>
</gene>
<dbReference type="GO" id="GO:0043682">
    <property type="term" value="F:P-type divalent copper transporter activity"/>
    <property type="evidence" value="ECO:0007669"/>
    <property type="project" value="TreeGrafter"/>
</dbReference>
<dbReference type="Pfam" id="PF00403">
    <property type="entry name" value="HMA"/>
    <property type="match status" value="1"/>
</dbReference>